<dbReference type="RefSeq" id="WP_044049431.1">
    <property type="nucleotide sequence ID" value="NZ_CP003984.1"/>
</dbReference>
<proteinExistence type="predicted"/>
<gene>
    <name evidence="6" type="ORF">RCA23_c10420</name>
</gene>
<evidence type="ECO:0000256" key="2">
    <source>
        <dbReference type="ARBA" id="ARBA00022630"/>
    </source>
</evidence>
<feature type="domain" description="RsdA/BaiN/AoA(So)-like Rossmann fold-like" evidence="4">
    <location>
        <begin position="4"/>
        <end position="390"/>
    </location>
</feature>
<dbReference type="PANTHER" id="PTHR42887:SF2">
    <property type="entry name" value="OS12G0638800 PROTEIN"/>
    <property type="match status" value="1"/>
</dbReference>
<evidence type="ECO:0000313" key="6">
    <source>
        <dbReference type="EMBL" id="AII86593.1"/>
    </source>
</evidence>
<dbReference type="Gene3D" id="1.10.8.260">
    <property type="entry name" value="HI0933 insert domain-like"/>
    <property type="match status" value="1"/>
</dbReference>
<dbReference type="InterPro" id="IPR057661">
    <property type="entry name" value="RsdA/BaiN/AoA(So)_Rossmann"/>
</dbReference>
<keyword evidence="7" id="KW-1185">Reference proteome</keyword>
<dbReference type="SUPFAM" id="SSF160996">
    <property type="entry name" value="HI0933 insert domain-like"/>
    <property type="match status" value="1"/>
</dbReference>
<accession>A0AAN0RI29</accession>
<dbReference type="PANTHER" id="PTHR42887">
    <property type="entry name" value="OS12G0638800 PROTEIN"/>
    <property type="match status" value="1"/>
</dbReference>
<dbReference type="Gene3D" id="3.50.50.60">
    <property type="entry name" value="FAD/NAD(P)-binding domain"/>
    <property type="match status" value="1"/>
</dbReference>
<sequence>MDFDTIIIGAGAAGLICAAQAPGKCLVIDHAKAAGEKIRISGGGRCNFTNLYASAENYISRNPHFAKSALARYTQWDFIDWVARSGIAYHEKTLGQLFCDTSAKEIVAMLLKGVAEAGGQVQLNTTVQSVTKIEGGYAIQLSCPHGPRAVTARNLVVACGGKPIPKMGATDFALRLAQQFGLPVTETYAGLVPFTFSGAQHEAFKSISGVAAPARLQTNGTAFDEAVLFTHRGLSGPAALQVSSYWSPGDVLTLGLLPEEELRRAVREAKETEGRKSPLTIFTRLLPARLVPVVLNDLALPERIADLTAVQLDGLTARLTQWQLTPAGTEGYRTAEVMVGGVDTAALSSKTMMAKTQPGLYFIGECVDVTGWLGGYNFQWAWSSGWVAGQAIKAGL</sequence>
<dbReference type="EMBL" id="CP003984">
    <property type="protein sequence ID" value="AII86593.1"/>
    <property type="molecule type" value="Genomic_DNA"/>
</dbReference>
<dbReference type="KEGG" id="ptp:RCA23_c10420"/>
<protein>
    <recommendedName>
        <fullName evidence="8">Aminoacetone oxidase family FAD-binding enzyme</fullName>
    </recommendedName>
</protein>
<evidence type="ECO:0000256" key="3">
    <source>
        <dbReference type="ARBA" id="ARBA00022827"/>
    </source>
</evidence>
<reference evidence="6 7" key="1">
    <citation type="journal article" date="2014" name="ISME J.">
        <title>Adaptation of an abundant Roseobacter RCA organism to pelagic systems revealed by genomic and transcriptomic analyses.</title>
        <authorList>
            <person name="Voget S."/>
            <person name="Wemheuer B."/>
            <person name="Brinkhoff T."/>
            <person name="Vollmers J."/>
            <person name="Dietrich S."/>
            <person name="Giebel H.A."/>
            <person name="Beardsley C."/>
            <person name="Sardemann C."/>
            <person name="Bakenhus I."/>
            <person name="Billerbeck S."/>
            <person name="Daniel R."/>
            <person name="Simon M."/>
        </authorList>
    </citation>
    <scope>NUCLEOTIDE SEQUENCE [LARGE SCALE GENOMIC DNA]</scope>
    <source>
        <strain evidence="6 7">RCA23</strain>
    </source>
</reference>
<organism evidence="6 7">
    <name type="scientific">Planktomarina temperata RCA23</name>
    <dbReference type="NCBI Taxonomy" id="666509"/>
    <lineage>
        <taxon>Bacteria</taxon>
        <taxon>Pseudomonadati</taxon>
        <taxon>Pseudomonadota</taxon>
        <taxon>Alphaproteobacteria</taxon>
        <taxon>Rhodobacterales</taxon>
        <taxon>Paracoccaceae</taxon>
        <taxon>Planktomarina</taxon>
    </lineage>
</organism>
<dbReference type="SUPFAM" id="SSF51905">
    <property type="entry name" value="FAD/NAD(P)-binding domain"/>
    <property type="match status" value="1"/>
</dbReference>
<dbReference type="NCBIfam" id="TIGR00275">
    <property type="entry name" value="aminoacetone oxidase family FAD-binding enzyme"/>
    <property type="match status" value="1"/>
</dbReference>
<dbReference type="InterPro" id="IPR004792">
    <property type="entry name" value="BaiN-like"/>
</dbReference>
<dbReference type="Proteomes" id="UP000028680">
    <property type="component" value="Chromosome"/>
</dbReference>
<dbReference type="Pfam" id="PF03486">
    <property type="entry name" value="HI0933_like"/>
    <property type="match status" value="1"/>
</dbReference>
<dbReference type="Gene3D" id="2.40.30.10">
    <property type="entry name" value="Translation factors"/>
    <property type="match status" value="1"/>
</dbReference>
<evidence type="ECO:0000259" key="5">
    <source>
        <dbReference type="Pfam" id="PF22780"/>
    </source>
</evidence>
<comment type="cofactor">
    <cofactor evidence="1">
        <name>FAD</name>
        <dbReference type="ChEBI" id="CHEBI:57692"/>
    </cofactor>
</comment>
<name>A0AAN0RI29_9RHOB</name>
<evidence type="ECO:0000259" key="4">
    <source>
        <dbReference type="Pfam" id="PF03486"/>
    </source>
</evidence>
<evidence type="ECO:0000313" key="7">
    <source>
        <dbReference type="Proteomes" id="UP000028680"/>
    </source>
</evidence>
<dbReference type="Pfam" id="PF22780">
    <property type="entry name" value="HI0933_like_1st"/>
    <property type="match status" value="1"/>
</dbReference>
<dbReference type="InterPro" id="IPR055178">
    <property type="entry name" value="RsdA/BaiN/AoA(So)-like_dom"/>
</dbReference>
<evidence type="ECO:0000256" key="1">
    <source>
        <dbReference type="ARBA" id="ARBA00001974"/>
    </source>
</evidence>
<keyword evidence="3" id="KW-0274">FAD</keyword>
<keyword evidence="2" id="KW-0285">Flavoprotein</keyword>
<dbReference type="AlphaFoldDB" id="A0AAN0RI29"/>
<dbReference type="InterPro" id="IPR036188">
    <property type="entry name" value="FAD/NAD-bd_sf"/>
</dbReference>
<dbReference type="InterPro" id="IPR023166">
    <property type="entry name" value="BaiN-like_dom_sf"/>
</dbReference>
<evidence type="ECO:0008006" key="8">
    <source>
        <dbReference type="Google" id="ProtNLM"/>
    </source>
</evidence>
<feature type="domain" description="RsdA/BaiN/AoA(So)-like insert" evidence="5">
    <location>
        <begin position="188"/>
        <end position="337"/>
    </location>
</feature>
<dbReference type="PRINTS" id="PR00411">
    <property type="entry name" value="PNDRDTASEI"/>
</dbReference>